<dbReference type="EMBL" id="JAMSCK010000003">
    <property type="protein sequence ID" value="MCM8569575.1"/>
    <property type="molecule type" value="Genomic_DNA"/>
</dbReference>
<name>A0ABT0Z2G3_9FLAO</name>
<sequence>MNFRQLWVLTKVLIKKPLFIIPTYKATKETIIICNRKFGKEHHKDTRANAFRHALWNFLICQKCSEVSKSENSAATWSEKVTNLHELLSPNREIARKMDLHNNFIGRNVYLQNPDVDIILKLDQMIQEAIKIKSAENITNAGNKLVFLED</sequence>
<proteinExistence type="predicted"/>
<evidence type="ECO:0000313" key="3">
    <source>
        <dbReference type="Proteomes" id="UP001155077"/>
    </source>
</evidence>
<protein>
    <recommendedName>
        <fullName evidence="1">DUF6973 domain-containing protein</fullName>
    </recommendedName>
</protein>
<accession>A0ABT0Z2G3</accession>
<comment type="caution">
    <text evidence="2">The sequence shown here is derived from an EMBL/GenBank/DDBJ whole genome shotgun (WGS) entry which is preliminary data.</text>
</comment>
<keyword evidence="3" id="KW-1185">Reference proteome</keyword>
<organism evidence="2 3">
    <name type="scientific">Gramella jeungdoensis</name>
    <dbReference type="NCBI Taxonomy" id="708091"/>
    <lineage>
        <taxon>Bacteria</taxon>
        <taxon>Pseudomonadati</taxon>
        <taxon>Bacteroidota</taxon>
        <taxon>Flavobacteriia</taxon>
        <taxon>Flavobacteriales</taxon>
        <taxon>Flavobacteriaceae</taxon>
        <taxon>Christiangramia</taxon>
    </lineage>
</organism>
<evidence type="ECO:0000259" key="1">
    <source>
        <dbReference type="Pfam" id="PF22322"/>
    </source>
</evidence>
<feature type="domain" description="DUF6973" evidence="1">
    <location>
        <begin position="11"/>
        <end position="129"/>
    </location>
</feature>
<evidence type="ECO:0000313" key="2">
    <source>
        <dbReference type="EMBL" id="MCM8569575.1"/>
    </source>
</evidence>
<dbReference type="Proteomes" id="UP001155077">
    <property type="component" value="Unassembled WGS sequence"/>
</dbReference>
<dbReference type="InterPro" id="IPR054246">
    <property type="entry name" value="DUF6973"/>
</dbReference>
<gene>
    <name evidence="2" type="ORF">NE848_09300</name>
</gene>
<dbReference type="Pfam" id="PF22322">
    <property type="entry name" value="DUF6973"/>
    <property type="match status" value="1"/>
</dbReference>
<dbReference type="RefSeq" id="WP_252112774.1">
    <property type="nucleotide sequence ID" value="NZ_JAMSCK010000003.1"/>
</dbReference>
<reference evidence="2" key="1">
    <citation type="submission" date="2022-06" db="EMBL/GenBank/DDBJ databases">
        <title>Gramella sediminis sp. nov., isolated from deep-sea sediment of the Indian Ocean.</title>
        <authorList>
            <person name="Yang L."/>
        </authorList>
    </citation>
    <scope>NUCLEOTIDE SEQUENCE</scope>
    <source>
        <strain evidence="2">HMD3159</strain>
    </source>
</reference>